<name>A0A1U6HI24_9SPHN</name>
<reference evidence="10" key="1">
    <citation type="submission" date="2017-02" db="EMBL/GenBank/DDBJ databases">
        <authorList>
            <person name="Varghese N."/>
            <person name="Submissions S."/>
        </authorList>
    </citation>
    <scope>NUCLEOTIDE SEQUENCE [LARGE SCALE GENOMIC DNA]</scope>
    <source>
        <strain evidence="10">SM117</strain>
    </source>
</reference>
<evidence type="ECO:0000313" key="10">
    <source>
        <dbReference type="Proteomes" id="UP000190989"/>
    </source>
</evidence>
<dbReference type="GO" id="GO:0005198">
    <property type="term" value="F:structural molecule activity"/>
    <property type="evidence" value="ECO:0007669"/>
    <property type="project" value="InterPro"/>
</dbReference>
<evidence type="ECO:0000259" key="8">
    <source>
        <dbReference type="Pfam" id="PF22638"/>
    </source>
</evidence>
<dbReference type="Pfam" id="PF06429">
    <property type="entry name" value="Flg_bbr_C"/>
    <property type="match status" value="1"/>
</dbReference>
<dbReference type="PANTHER" id="PTHR30033">
    <property type="entry name" value="FLAGELLAR HOOK-ASSOCIATED PROTEIN 1"/>
    <property type="match status" value="1"/>
</dbReference>
<evidence type="ECO:0000256" key="5">
    <source>
        <dbReference type="ARBA" id="ARBA00022525"/>
    </source>
</evidence>
<comment type="subcellular location">
    <subcellularLocation>
        <location evidence="1">Bacterial flagellum</location>
    </subcellularLocation>
    <subcellularLocation>
        <location evidence="2">Secreted</location>
    </subcellularLocation>
</comment>
<evidence type="ECO:0000256" key="1">
    <source>
        <dbReference type="ARBA" id="ARBA00004365"/>
    </source>
</evidence>
<proteinExistence type="inferred from homology"/>
<dbReference type="PANTHER" id="PTHR30033:SF2">
    <property type="entry name" value="FLAGELLAR HOOK PROTEIN"/>
    <property type="match status" value="1"/>
</dbReference>
<evidence type="ECO:0000313" key="9">
    <source>
        <dbReference type="EMBL" id="SLJ95398.1"/>
    </source>
</evidence>
<evidence type="ECO:0000256" key="2">
    <source>
        <dbReference type="ARBA" id="ARBA00004613"/>
    </source>
</evidence>
<feature type="domain" description="Flagellar basal-body/hook protein C-terminal" evidence="7">
    <location>
        <begin position="406"/>
        <end position="444"/>
    </location>
</feature>
<keyword evidence="9" id="KW-0969">Cilium</keyword>
<comment type="similarity">
    <text evidence="3">Belongs to the flagella basal body rod proteins family.</text>
</comment>
<dbReference type="GO" id="GO:0044780">
    <property type="term" value="P:bacterial-type flagellum assembly"/>
    <property type="evidence" value="ECO:0007669"/>
    <property type="project" value="InterPro"/>
</dbReference>
<dbReference type="GO" id="GO:0009424">
    <property type="term" value="C:bacterial-type flagellum hook"/>
    <property type="evidence" value="ECO:0007669"/>
    <property type="project" value="InterPro"/>
</dbReference>
<dbReference type="InterPro" id="IPR053927">
    <property type="entry name" value="FlgK_helical"/>
</dbReference>
<dbReference type="STRING" id="428990.SAMN06295987_102459"/>
<gene>
    <name evidence="9" type="ORF">SAMN06295987_102459</name>
</gene>
<dbReference type="InterPro" id="IPR010930">
    <property type="entry name" value="Flg_bb/hook_C_dom"/>
</dbReference>
<dbReference type="SUPFAM" id="SSF64518">
    <property type="entry name" value="Phase 1 flagellin"/>
    <property type="match status" value="1"/>
</dbReference>
<protein>
    <recommendedName>
        <fullName evidence="4">Flagellar hook-associated protein 1</fullName>
    </recommendedName>
</protein>
<dbReference type="Pfam" id="PF22638">
    <property type="entry name" value="FlgK_D1"/>
    <property type="match status" value="1"/>
</dbReference>
<dbReference type="Proteomes" id="UP000190989">
    <property type="component" value="Unassembled WGS sequence"/>
</dbReference>
<keyword evidence="6" id="KW-0975">Bacterial flagellum</keyword>
<accession>A0A1U6HI24</accession>
<evidence type="ECO:0000256" key="3">
    <source>
        <dbReference type="ARBA" id="ARBA00009677"/>
    </source>
</evidence>
<feature type="domain" description="Flagellar hook-associated protein FlgK helical" evidence="8">
    <location>
        <begin position="96"/>
        <end position="319"/>
    </location>
</feature>
<organism evidence="9 10">
    <name type="scientific">Novosphingobium mathurense</name>
    <dbReference type="NCBI Taxonomy" id="428990"/>
    <lineage>
        <taxon>Bacteria</taxon>
        <taxon>Pseudomonadati</taxon>
        <taxon>Pseudomonadota</taxon>
        <taxon>Alphaproteobacteria</taxon>
        <taxon>Sphingomonadales</taxon>
        <taxon>Sphingomonadaceae</taxon>
        <taxon>Novosphingobium</taxon>
    </lineage>
</organism>
<keyword evidence="9" id="KW-0282">Flagellum</keyword>
<dbReference type="GO" id="GO:0005576">
    <property type="term" value="C:extracellular region"/>
    <property type="evidence" value="ECO:0007669"/>
    <property type="project" value="UniProtKB-SubCell"/>
</dbReference>
<dbReference type="RefSeq" id="WP_079730103.1">
    <property type="nucleotide sequence ID" value="NZ_FVZE01000002.1"/>
</dbReference>
<keyword evidence="10" id="KW-1185">Reference proteome</keyword>
<dbReference type="EMBL" id="FVZE01000002">
    <property type="protein sequence ID" value="SLJ95398.1"/>
    <property type="molecule type" value="Genomic_DNA"/>
</dbReference>
<keyword evidence="9" id="KW-0966">Cell projection</keyword>
<dbReference type="NCBIfam" id="TIGR02492">
    <property type="entry name" value="flgK_ends"/>
    <property type="match status" value="1"/>
</dbReference>
<dbReference type="AlphaFoldDB" id="A0A1U6HI24"/>
<dbReference type="InterPro" id="IPR002371">
    <property type="entry name" value="FlgK"/>
</dbReference>
<evidence type="ECO:0000259" key="7">
    <source>
        <dbReference type="Pfam" id="PF06429"/>
    </source>
</evidence>
<sequence length="445" mass="45209">MASDLLSIAKSGAAAARTALDLTAQNIANASSEGYVRRTVSVAELGANSVGSAPAQVNLAGVRVNGVVRNADIFRQAEVRRTGADASRAAAEVQGLENIESAVEQTGVYDSIVAFEGSLQQLASDPTDGSLRAAVLEQARTMSETFNVASSSLDAAAKGLQFEAGSGVDEVNRIAGELARVNLRLARASDASSDQTTLLDQRDSLLEQMSKYANVDTTYNADKTVTVTIGGTAGQTMVSGGAASTLAMATAADGTISFTLDGNAAAISSGSLAGKSQALTQLSSTRGQLDAVAGKIINVVNTAQANGVDLNGNTGQPIFSGTGAGDIAMIASNGSAIATASSGAGANSRDPANLVQMRKDLASADPASDMDTLLFTISSSVAGRKVTSDALNSIASTAKVALQAQTGVNLDEEAVSLVRYQQAFQANGRVMQVASDIFSSILNIR</sequence>
<evidence type="ECO:0000256" key="6">
    <source>
        <dbReference type="ARBA" id="ARBA00023143"/>
    </source>
</evidence>
<keyword evidence="5" id="KW-0964">Secreted</keyword>
<evidence type="ECO:0000256" key="4">
    <source>
        <dbReference type="ARBA" id="ARBA00016244"/>
    </source>
</evidence>